<dbReference type="GO" id="GO:0006820">
    <property type="term" value="P:monoatomic anion transport"/>
    <property type="evidence" value="ECO:0007669"/>
    <property type="project" value="TreeGrafter"/>
</dbReference>
<comment type="caution">
    <text evidence="7">The sequence shown here is derived from an EMBL/GenBank/DDBJ whole genome shotgun (WGS) entry which is preliminary data.</text>
</comment>
<dbReference type="GO" id="GO:0016020">
    <property type="term" value="C:membrane"/>
    <property type="evidence" value="ECO:0007669"/>
    <property type="project" value="UniProtKB-SubCell"/>
</dbReference>
<evidence type="ECO:0000259" key="6">
    <source>
        <dbReference type="PROSITE" id="PS50850"/>
    </source>
</evidence>
<feature type="transmembrane region" description="Helical" evidence="5">
    <location>
        <begin position="227"/>
        <end position="246"/>
    </location>
</feature>
<name>A0AAE1GKC8_PETCI</name>
<reference evidence="7" key="1">
    <citation type="submission" date="2023-10" db="EMBL/GenBank/DDBJ databases">
        <title>Genome assemblies of two species of porcelain crab, Petrolisthes cinctipes and Petrolisthes manimaculis (Anomura: Porcellanidae).</title>
        <authorList>
            <person name="Angst P."/>
        </authorList>
    </citation>
    <scope>NUCLEOTIDE SEQUENCE</scope>
    <source>
        <strain evidence="7">PB745_01</strain>
        <tissue evidence="7">Gill</tissue>
    </source>
</reference>
<keyword evidence="8" id="KW-1185">Reference proteome</keyword>
<evidence type="ECO:0000256" key="2">
    <source>
        <dbReference type="ARBA" id="ARBA00022692"/>
    </source>
</evidence>
<sequence length="418" mass="45937">MSGAGREQYYRMKFQLRSLGYKSKVVLLCSIANFINAADRVLMPLAIVPMTSEFKWSLYWQGWILSAFAFGYFTSQIIGATAARKYGGRKVLCFAVTMWSLSTVVTPLAAPYLPALISTRIILGLGEGLGLPTIFHLFAQHVPAADRSRAFGYLVAAGSVGQTVASLFVPHMDWHVSFEIFGVLGLVWVACWFIIYHDPPSQADEEGQELIEKEVESVSWMEWVSHWSLWSIYIAHFAMNWSNYIIMQWLPTYLSRTLGANKESMSLTAVPYIINSLCSVGWGHLADQMVAVGWPVIRVRRLMTFFGLIGPGICLALFPEVSNLVIAVLVVSMAMGLCAANSSGHLSNHADLAPSHAGITFAISNTIATIPGILCGPLTAELVVASHGRWFPVFFLAGTINFTAAMIYYTQSSANPVL</sequence>
<dbReference type="InterPro" id="IPR036259">
    <property type="entry name" value="MFS_trans_sf"/>
</dbReference>
<dbReference type="Gene3D" id="1.20.1250.20">
    <property type="entry name" value="MFS general substrate transporter like domains"/>
    <property type="match status" value="2"/>
</dbReference>
<dbReference type="AlphaFoldDB" id="A0AAE1GKC8"/>
<dbReference type="PROSITE" id="PS50850">
    <property type="entry name" value="MFS"/>
    <property type="match status" value="1"/>
</dbReference>
<evidence type="ECO:0000256" key="4">
    <source>
        <dbReference type="ARBA" id="ARBA00023136"/>
    </source>
</evidence>
<keyword evidence="2 5" id="KW-0812">Transmembrane</keyword>
<dbReference type="InterPro" id="IPR011701">
    <property type="entry name" value="MFS"/>
</dbReference>
<gene>
    <name evidence="7" type="ORF">Pcinc_002724</name>
</gene>
<dbReference type="PANTHER" id="PTHR11662:SF40">
    <property type="entry name" value="MAJOR FACILITATOR SUPERFAMILY (MFS) PROFILE DOMAIN-CONTAINING PROTEIN"/>
    <property type="match status" value="1"/>
</dbReference>
<feature type="transmembrane region" description="Helical" evidence="5">
    <location>
        <begin position="21"/>
        <end position="38"/>
    </location>
</feature>
<keyword evidence="3 5" id="KW-1133">Transmembrane helix</keyword>
<feature type="transmembrane region" description="Helical" evidence="5">
    <location>
        <begin position="150"/>
        <end position="169"/>
    </location>
</feature>
<dbReference type="CDD" id="cd17380">
    <property type="entry name" value="MFS_SLC17A9_like"/>
    <property type="match status" value="1"/>
</dbReference>
<feature type="transmembrane region" description="Helical" evidence="5">
    <location>
        <begin position="58"/>
        <end position="79"/>
    </location>
</feature>
<evidence type="ECO:0000256" key="5">
    <source>
        <dbReference type="SAM" id="Phobius"/>
    </source>
</evidence>
<dbReference type="InterPro" id="IPR050382">
    <property type="entry name" value="MFS_Na/Anion_cotransporter"/>
</dbReference>
<feature type="transmembrane region" description="Helical" evidence="5">
    <location>
        <begin position="390"/>
        <end position="409"/>
    </location>
</feature>
<dbReference type="InterPro" id="IPR044777">
    <property type="entry name" value="SLC17A9-like"/>
</dbReference>
<comment type="subcellular location">
    <subcellularLocation>
        <location evidence="1">Membrane</location>
        <topology evidence="1">Multi-pass membrane protein</topology>
    </subcellularLocation>
</comment>
<dbReference type="InterPro" id="IPR020846">
    <property type="entry name" value="MFS_dom"/>
</dbReference>
<dbReference type="FunFam" id="1.20.1250.20:FF:000452">
    <property type="entry name" value="sialin-like isoform X1"/>
    <property type="match status" value="1"/>
</dbReference>
<feature type="transmembrane region" description="Helical" evidence="5">
    <location>
        <begin position="267"/>
        <end position="285"/>
    </location>
</feature>
<feature type="transmembrane region" description="Helical" evidence="5">
    <location>
        <begin position="176"/>
        <end position="195"/>
    </location>
</feature>
<dbReference type="GO" id="GO:0015291">
    <property type="term" value="F:secondary active transmembrane transporter activity"/>
    <property type="evidence" value="ECO:0007669"/>
    <property type="project" value="UniProtKB-ARBA"/>
</dbReference>
<evidence type="ECO:0000256" key="3">
    <source>
        <dbReference type="ARBA" id="ARBA00022989"/>
    </source>
</evidence>
<feature type="transmembrane region" description="Helical" evidence="5">
    <location>
        <begin position="91"/>
        <end position="110"/>
    </location>
</feature>
<organism evidence="7 8">
    <name type="scientific">Petrolisthes cinctipes</name>
    <name type="common">Flat porcelain crab</name>
    <dbReference type="NCBI Taxonomy" id="88211"/>
    <lineage>
        <taxon>Eukaryota</taxon>
        <taxon>Metazoa</taxon>
        <taxon>Ecdysozoa</taxon>
        <taxon>Arthropoda</taxon>
        <taxon>Crustacea</taxon>
        <taxon>Multicrustacea</taxon>
        <taxon>Malacostraca</taxon>
        <taxon>Eumalacostraca</taxon>
        <taxon>Eucarida</taxon>
        <taxon>Decapoda</taxon>
        <taxon>Pleocyemata</taxon>
        <taxon>Anomura</taxon>
        <taxon>Galatheoidea</taxon>
        <taxon>Porcellanidae</taxon>
        <taxon>Petrolisthes</taxon>
    </lineage>
</organism>
<dbReference type="Pfam" id="PF07690">
    <property type="entry name" value="MFS_1"/>
    <property type="match status" value="1"/>
</dbReference>
<feature type="domain" description="Major facilitator superfamily (MFS) profile" evidence="6">
    <location>
        <begin position="25"/>
        <end position="416"/>
    </location>
</feature>
<feature type="transmembrane region" description="Helical" evidence="5">
    <location>
        <begin position="297"/>
        <end position="318"/>
    </location>
</feature>
<dbReference type="SUPFAM" id="SSF103473">
    <property type="entry name" value="MFS general substrate transporter"/>
    <property type="match status" value="1"/>
</dbReference>
<dbReference type="EMBL" id="JAWQEG010000206">
    <property type="protein sequence ID" value="KAK3893461.1"/>
    <property type="molecule type" value="Genomic_DNA"/>
</dbReference>
<dbReference type="PANTHER" id="PTHR11662">
    <property type="entry name" value="SOLUTE CARRIER FAMILY 17"/>
    <property type="match status" value="1"/>
</dbReference>
<feature type="transmembrane region" description="Helical" evidence="5">
    <location>
        <begin position="356"/>
        <end position="378"/>
    </location>
</feature>
<evidence type="ECO:0000313" key="8">
    <source>
        <dbReference type="Proteomes" id="UP001286313"/>
    </source>
</evidence>
<protein>
    <recommendedName>
        <fullName evidence="6">Major facilitator superfamily (MFS) profile domain-containing protein</fullName>
    </recommendedName>
</protein>
<evidence type="ECO:0000256" key="1">
    <source>
        <dbReference type="ARBA" id="ARBA00004141"/>
    </source>
</evidence>
<evidence type="ECO:0000313" key="7">
    <source>
        <dbReference type="EMBL" id="KAK3893461.1"/>
    </source>
</evidence>
<keyword evidence="4 5" id="KW-0472">Membrane</keyword>
<dbReference type="Proteomes" id="UP001286313">
    <property type="component" value="Unassembled WGS sequence"/>
</dbReference>
<accession>A0AAE1GKC8</accession>
<proteinExistence type="predicted"/>